<protein>
    <submittedName>
        <fullName evidence="2">Uncharacterized protein</fullName>
    </submittedName>
</protein>
<organism evidence="2 3">
    <name type="scientific">Schizophyllum amplum</name>
    <dbReference type="NCBI Taxonomy" id="97359"/>
    <lineage>
        <taxon>Eukaryota</taxon>
        <taxon>Fungi</taxon>
        <taxon>Dikarya</taxon>
        <taxon>Basidiomycota</taxon>
        <taxon>Agaricomycotina</taxon>
        <taxon>Agaricomycetes</taxon>
        <taxon>Agaricomycetidae</taxon>
        <taxon>Agaricales</taxon>
        <taxon>Schizophyllaceae</taxon>
        <taxon>Schizophyllum</taxon>
    </lineage>
</organism>
<evidence type="ECO:0000313" key="3">
    <source>
        <dbReference type="Proteomes" id="UP000320762"/>
    </source>
</evidence>
<evidence type="ECO:0000256" key="1">
    <source>
        <dbReference type="SAM" id="MobiDB-lite"/>
    </source>
</evidence>
<reference evidence="2 3" key="1">
    <citation type="journal article" date="2019" name="New Phytol.">
        <title>Comparative genomics reveals unique wood-decay strategies and fruiting body development in the Schizophyllaceae.</title>
        <authorList>
            <person name="Almasi E."/>
            <person name="Sahu N."/>
            <person name="Krizsan K."/>
            <person name="Balint B."/>
            <person name="Kovacs G.M."/>
            <person name="Kiss B."/>
            <person name="Cseklye J."/>
            <person name="Drula E."/>
            <person name="Henrissat B."/>
            <person name="Nagy I."/>
            <person name="Chovatia M."/>
            <person name="Adam C."/>
            <person name="LaButti K."/>
            <person name="Lipzen A."/>
            <person name="Riley R."/>
            <person name="Grigoriev I.V."/>
            <person name="Nagy L.G."/>
        </authorList>
    </citation>
    <scope>NUCLEOTIDE SEQUENCE [LARGE SCALE GENOMIC DNA]</scope>
    <source>
        <strain evidence="2 3">NL-1724</strain>
    </source>
</reference>
<feature type="compositionally biased region" description="Low complexity" evidence="1">
    <location>
        <begin position="213"/>
        <end position="222"/>
    </location>
</feature>
<dbReference type="EMBL" id="VDMD01000001">
    <property type="protein sequence ID" value="TRM69095.1"/>
    <property type="molecule type" value="Genomic_DNA"/>
</dbReference>
<dbReference type="Proteomes" id="UP000320762">
    <property type="component" value="Unassembled WGS sequence"/>
</dbReference>
<comment type="caution">
    <text evidence="2">The sequence shown here is derived from an EMBL/GenBank/DDBJ whole genome shotgun (WGS) entry which is preliminary data.</text>
</comment>
<feature type="region of interest" description="Disordered" evidence="1">
    <location>
        <begin position="189"/>
        <end position="222"/>
    </location>
</feature>
<name>A0A550CWD0_9AGAR</name>
<gene>
    <name evidence="2" type="ORF">BD626DRAFT_5703</name>
</gene>
<sequence length="222" mass="24313">MALSTVDCQRAGRSARGPSLIFSDFPRTMSVNNPHPCSSAWPATRSTYVAARGGRSRACTSPQAAVYLQFLTAKCLYPAQSSSRRTYTLIWMLRRRRPRDKAALSKVEVTQDAILLSSSEGLFWCAVALLLSARYLMIKNGLLRLGCADRSRAGDGEAPGKLAVPAAVQMIGASCMMHLANTSCWPRLTKESEPDARPTPPRVQRNGPPLLRPPSRLRALRT</sequence>
<proteinExistence type="predicted"/>
<evidence type="ECO:0000313" key="2">
    <source>
        <dbReference type="EMBL" id="TRM69095.1"/>
    </source>
</evidence>
<accession>A0A550CWD0</accession>
<keyword evidence="3" id="KW-1185">Reference proteome</keyword>
<dbReference type="AlphaFoldDB" id="A0A550CWD0"/>